<dbReference type="NCBIfam" id="TIGR03168">
    <property type="entry name" value="1-PFK"/>
    <property type="match status" value="1"/>
</dbReference>
<keyword evidence="3" id="KW-0547">Nucleotide-binding</keyword>
<dbReference type="InterPro" id="IPR017583">
    <property type="entry name" value="Tagatose/fructose_Pkinase"/>
</dbReference>
<dbReference type="RefSeq" id="WP_345699727.1">
    <property type="nucleotide sequence ID" value="NZ_BAABIS010000001.1"/>
</dbReference>
<dbReference type="PROSITE" id="PS00583">
    <property type="entry name" value="PFKB_KINASES_1"/>
    <property type="match status" value="1"/>
</dbReference>
<dbReference type="InterPro" id="IPR029056">
    <property type="entry name" value="Ribokinase-like"/>
</dbReference>
<evidence type="ECO:0000256" key="1">
    <source>
        <dbReference type="ARBA" id="ARBA00010688"/>
    </source>
</evidence>
<dbReference type="PANTHER" id="PTHR46566:SF5">
    <property type="entry name" value="1-PHOSPHOFRUCTOKINASE"/>
    <property type="match status" value="1"/>
</dbReference>
<evidence type="ECO:0000313" key="8">
    <source>
        <dbReference type="EMBL" id="GAA4870782.1"/>
    </source>
</evidence>
<proteinExistence type="inferred from homology"/>
<evidence type="ECO:0000259" key="7">
    <source>
        <dbReference type="Pfam" id="PF00294"/>
    </source>
</evidence>
<dbReference type="Proteomes" id="UP001501752">
    <property type="component" value="Unassembled WGS sequence"/>
</dbReference>
<keyword evidence="5" id="KW-0067">ATP-binding</keyword>
<evidence type="ECO:0000256" key="4">
    <source>
        <dbReference type="ARBA" id="ARBA00022777"/>
    </source>
</evidence>
<organism evidence="8 9">
    <name type="scientific">Kitasatospora terrestris</name>
    <dbReference type="NCBI Taxonomy" id="258051"/>
    <lineage>
        <taxon>Bacteria</taxon>
        <taxon>Bacillati</taxon>
        <taxon>Actinomycetota</taxon>
        <taxon>Actinomycetes</taxon>
        <taxon>Kitasatosporales</taxon>
        <taxon>Streptomycetaceae</taxon>
        <taxon>Kitasatospora</taxon>
    </lineage>
</organism>
<evidence type="ECO:0000313" key="9">
    <source>
        <dbReference type="Proteomes" id="UP001501752"/>
    </source>
</evidence>
<dbReference type="Gene3D" id="3.40.1190.20">
    <property type="match status" value="1"/>
</dbReference>
<dbReference type="PROSITE" id="PS00584">
    <property type="entry name" value="PFKB_KINASES_2"/>
    <property type="match status" value="1"/>
</dbReference>
<accession>A0ABP9E6K9</accession>
<dbReference type="SUPFAM" id="SSF53613">
    <property type="entry name" value="Ribokinase-like"/>
    <property type="match status" value="1"/>
</dbReference>
<name>A0ABP9E6K9_9ACTN</name>
<gene>
    <name evidence="8" type="ORF">GCM10023235_56950</name>
</gene>
<evidence type="ECO:0000256" key="2">
    <source>
        <dbReference type="ARBA" id="ARBA00022679"/>
    </source>
</evidence>
<evidence type="ECO:0000256" key="3">
    <source>
        <dbReference type="ARBA" id="ARBA00022741"/>
    </source>
</evidence>
<dbReference type="PANTHER" id="PTHR46566">
    <property type="entry name" value="1-PHOSPHOFRUCTOKINASE-RELATED"/>
    <property type="match status" value="1"/>
</dbReference>
<dbReference type="InterPro" id="IPR002173">
    <property type="entry name" value="Carboh/pur_kinase_PfkB_CS"/>
</dbReference>
<dbReference type="InterPro" id="IPR011611">
    <property type="entry name" value="PfkB_dom"/>
</dbReference>
<feature type="domain" description="Carbohydrate kinase PfkB" evidence="7">
    <location>
        <begin position="12"/>
        <end position="283"/>
    </location>
</feature>
<keyword evidence="2 6" id="KW-0808">Transferase</keyword>
<comment type="similarity">
    <text evidence="1">Belongs to the carbohydrate kinase PfkB family.</text>
</comment>
<keyword evidence="9" id="KW-1185">Reference proteome</keyword>
<dbReference type="PIRSF" id="PIRSF000535">
    <property type="entry name" value="1PFK/6PFK/LacC"/>
    <property type="match status" value="1"/>
</dbReference>
<evidence type="ECO:0000256" key="5">
    <source>
        <dbReference type="ARBA" id="ARBA00022840"/>
    </source>
</evidence>
<evidence type="ECO:0000256" key="6">
    <source>
        <dbReference type="PIRNR" id="PIRNR000535"/>
    </source>
</evidence>
<keyword evidence="4" id="KW-0418">Kinase</keyword>
<sequence length="303" mass="30276">MILTVTPNPALDVTYAVPGFRPHRSHRVAEVAAQAGGKGVNVARVLSALGREAQCVLPLGGATGDAVEADLRAAGLRYHAVRIAGETRRTVAVVDETDATMLNEAGPELTDAEWQRLCREVGRLLPGVGVLVLSGSLPRGVPADGYAQLVALARRAEVPCVLDADGPALTAALAAGPTVVKPNAAELAAATGLTDPAAAAAALLERGAGAVLASLGPDGLLAVDPEGAWRCAPPAAVTGNPTGAGDSVVAALAAGLLGGAGWQAILPDAVALSAATVLAPRAGRFDAPAYHRLRATTTAHAGR</sequence>
<dbReference type="Pfam" id="PF00294">
    <property type="entry name" value="PfkB"/>
    <property type="match status" value="1"/>
</dbReference>
<reference evidence="9" key="1">
    <citation type="journal article" date="2019" name="Int. J. Syst. Evol. Microbiol.">
        <title>The Global Catalogue of Microorganisms (GCM) 10K type strain sequencing project: providing services to taxonomists for standard genome sequencing and annotation.</title>
        <authorList>
            <consortium name="The Broad Institute Genomics Platform"/>
            <consortium name="The Broad Institute Genome Sequencing Center for Infectious Disease"/>
            <person name="Wu L."/>
            <person name="Ma J."/>
        </authorList>
    </citation>
    <scope>NUCLEOTIDE SEQUENCE [LARGE SCALE GENOMIC DNA]</scope>
    <source>
        <strain evidence="9">JCM 13006</strain>
    </source>
</reference>
<protein>
    <submittedName>
        <fullName evidence="8">1-phosphofructokinase family hexose kinase</fullName>
    </submittedName>
</protein>
<dbReference type="CDD" id="cd01164">
    <property type="entry name" value="FruK_PfkB_like"/>
    <property type="match status" value="1"/>
</dbReference>
<dbReference type="EMBL" id="BAABIS010000001">
    <property type="protein sequence ID" value="GAA4870782.1"/>
    <property type="molecule type" value="Genomic_DNA"/>
</dbReference>
<comment type="caution">
    <text evidence="8">The sequence shown here is derived from an EMBL/GenBank/DDBJ whole genome shotgun (WGS) entry which is preliminary data.</text>
</comment>